<dbReference type="PROSITE" id="PS50088">
    <property type="entry name" value="ANK_REPEAT"/>
    <property type="match status" value="1"/>
</dbReference>
<sequence length="442" mass="49388">MNTQLTQELVQQNDQAAFDALFSDAKSQISKEKYFECSPCSIRALAKFSHNPEWKQKTILLLQNCLETILSNQLPNPYDKQAPLQLPPTGNFFAITAAAIVLGKIGDQSSTAVLKQSLTKIDSAGYAYQQAGGYITIALAVSGGESKLIQAHCTSNNPWDKIKAQYLYALCLITKDTESALHDLQYGHKYAYYSAAALADIGDSSQIEEMLLIIPQLDSSFLRKATVAAIEHLKNNQQPSTDQYFIWECGLEHPNEAALGNDPEELLIDFIIDYTLYPQADPSSNGVSNTSEANQRILIDELFDAIYDCNLDWVKTFKLENMNLHLANNLGQIPLYVAIENTFYSIDDTLSESKEITRLILDHTQEVNILDDYNHSPLFPAVERAHTDIIRWLLERNADPTIGSADLLSPAINELKEIAEQEPSEKNSQRKAKYQACIDLLS</sequence>
<dbReference type="Pfam" id="PF12796">
    <property type="entry name" value="Ank_2"/>
    <property type="match status" value="1"/>
</dbReference>
<dbReference type="AlphaFoldDB" id="A0A3B0YX55"/>
<evidence type="ECO:0000313" key="1">
    <source>
        <dbReference type="EMBL" id="VAW80037.1"/>
    </source>
</evidence>
<dbReference type="SMART" id="SM00248">
    <property type="entry name" value="ANK"/>
    <property type="match status" value="2"/>
</dbReference>
<organism evidence="1">
    <name type="scientific">hydrothermal vent metagenome</name>
    <dbReference type="NCBI Taxonomy" id="652676"/>
    <lineage>
        <taxon>unclassified sequences</taxon>
        <taxon>metagenomes</taxon>
        <taxon>ecological metagenomes</taxon>
    </lineage>
</organism>
<dbReference type="InterPro" id="IPR036770">
    <property type="entry name" value="Ankyrin_rpt-contain_sf"/>
</dbReference>
<dbReference type="Gene3D" id="1.25.40.20">
    <property type="entry name" value="Ankyrin repeat-containing domain"/>
    <property type="match status" value="1"/>
</dbReference>
<proteinExistence type="predicted"/>
<dbReference type="EMBL" id="UOFL01000186">
    <property type="protein sequence ID" value="VAW80037.1"/>
    <property type="molecule type" value="Genomic_DNA"/>
</dbReference>
<gene>
    <name evidence="1" type="ORF">MNBD_GAMMA12-3257</name>
</gene>
<protein>
    <submittedName>
        <fullName evidence="1">Uncharacterized protein</fullName>
    </submittedName>
</protein>
<reference evidence="1" key="1">
    <citation type="submission" date="2018-06" db="EMBL/GenBank/DDBJ databases">
        <authorList>
            <person name="Zhirakovskaya E."/>
        </authorList>
    </citation>
    <scope>NUCLEOTIDE SEQUENCE</scope>
</reference>
<name>A0A3B0YX55_9ZZZZ</name>
<dbReference type="InterPro" id="IPR002110">
    <property type="entry name" value="Ankyrin_rpt"/>
</dbReference>
<accession>A0A3B0YX55</accession>
<dbReference type="SUPFAM" id="SSF48403">
    <property type="entry name" value="Ankyrin repeat"/>
    <property type="match status" value="1"/>
</dbReference>